<comment type="caution">
    <text evidence="1">The sequence shown here is derived from an EMBL/GenBank/DDBJ whole genome shotgun (WGS) entry which is preliminary data.</text>
</comment>
<name>A0A4Y2CMN4_ARAVE</name>
<protein>
    <submittedName>
        <fullName evidence="1">Uncharacterized protein</fullName>
    </submittedName>
</protein>
<gene>
    <name evidence="1" type="ORF">AVEN_175532_1</name>
</gene>
<dbReference type="Proteomes" id="UP000499080">
    <property type="component" value="Unassembled WGS sequence"/>
</dbReference>
<organism evidence="1 2">
    <name type="scientific">Araneus ventricosus</name>
    <name type="common">Orbweaver spider</name>
    <name type="synonym">Epeira ventricosa</name>
    <dbReference type="NCBI Taxonomy" id="182803"/>
    <lineage>
        <taxon>Eukaryota</taxon>
        <taxon>Metazoa</taxon>
        <taxon>Ecdysozoa</taxon>
        <taxon>Arthropoda</taxon>
        <taxon>Chelicerata</taxon>
        <taxon>Arachnida</taxon>
        <taxon>Araneae</taxon>
        <taxon>Araneomorphae</taxon>
        <taxon>Entelegynae</taxon>
        <taxon>Araneoidea</taxon>
        <taxon>Araneidae</taxon>
        <taxon>Araneus</taxon>
    </lineage>
</organism>
<dbReference type="EMBL" id="BGPR01000217">
    <property type="protein sequence ID" value="GBM05680.1"/>
    <property type="molecule type" value="Genomic_DNA"/>
</dbReference>
<keyword evidence="2" id="KW-1185">Reference proteome</keyword>
<evidence type="ECO:0000313" key="1">
    <source>
        <dbReference type="EMBL" id="GBM05680.1"/>
    </source>
</evidence>
<evidence type="ECO:0000313" key="2">
    <source>
        <dbReference type="Proteomes" id="UP000499080"/>
    </source>
</evidence>
<dbReference type="AlphaFoldDB" id="A0A4Y2CMN4"/>
<reference evidence="1 2" key="1">
    <citation type="journal article" date="2019" name="Sci. Rep.">
        <title>Orb-weaving spider Araneus ventricosus genome elucidates the spidroin gene catalogue.</title>
        <authorList>
            <person name="Kono N."/>
            <person name="Nakamura H."/>
            <person name="Ohtoshi R."/>
            <person name="Moran D.A.P."/>
            <person name="Shinohara A."/>
            <person name="Yoshida Y."/>
            <person name="Fujiwara M."/>
            <person name="Mori M."/>
            <person name="Tomita M."/>
            <person name="Arakawa K."/>
        </authorList>
    </citation>
    <scope>NUCLEOTIDE SEQUENCE [LARGE SCALE GENOMIC DNA]</scope>
</reference>
<sequence>MPLVRTFSFLESRSSLPISHSNLNAFSSLFAKFRHEHQQSTRTILKSCRTRSSQVMFLSWSTVCGLFKSWKSRQSVHPSFKRNNNGCRLSRSSVTKSNFSSLMFSGSENRHDNKHVTDNAAQWFRLLI</sequence>
<proteinExistence type="predicted"/>
<accession>A0A4Y2CMN4</accession>